<keyword evidence="2" id="KW-1015">Disulfide bond</keyword>
<comment type="caution">
    <text evidence="7">The sequence shown here is derived from an EMBL/GenBank/DDBJ whole genome shotgun (WGS) entry which is preliminary data.</text>
</comment>
<dbReference type="GO" id="GO:0006508">
    <property type="term" value="P:proteolysis"/>
    <property type="evidence" value="ECO:0007669"/>
    <property type="project" value="InterPro"/>
</dbReference>
<evidence type="ECO:0000256" key="3">
    <source>
        <dbReference type="SAM" id="MobiDB-lite"/>
    </source>
</evidence>
<evidence type="ECO:0000256" key="1">
    <source>
        <dbReference type="ARBA" id="ARBA00007447"/>
    </source>
</evidence>
<accession>A0AAN6XJW6</accession>
<name>A0AAN6XJW6_9PEZI</name>
<evidence type="ECO:0000256" key="2">
    <source>
        <dbReference type="PIRSR" id="PIRSR601461-2"/>
    </source>
</evidence>
<feature type="chain" id="PRO_5043027883" evidence="5">
    <location>
        <begin position="25"/>
        <end position="691"/>
    </location>
</feature>
<dbReference type="InterPro" id="IPR033121">
    <property type="entry name" value="PEPTIDASE_A1"/>
</dbReference>
<dbReference type="AlphaFoldDB" id="A0AAN6XJW6"/>
<proteinExistence type="inferred from homology"/>
<dbReference type="Proteomes" id="UP001303160">
    <property type="component" value="Unassembled WGS sequence"/>
</dbReference>
<feature type="domain" description="Peptidase A1" evidence="6">
    <location>
        <begin position="62"/>
        <end position="457"/>
    </location>
</feature>
<dbReference type="SUPFAM" id="SSF50630">
    <property type="entry name" value="Acid proteases"/>
    <property type="match status" value="1"/>
</dbReference>
<evidence type="ECO:0000313" key="7">
    <source>
        <dbReference type="EMBL" id="KAK4202143.1"/>
    </source>
</evidence>
<feature type="compositionally biased region" description="Polar residues" evidence="3">
    <location>
        <begin position="649"/>
        <end position="659"/>
    </location>
</feature>
<dbReference type="PANTHER" id="PTHR47966:SF73">
    <property type="entry name" value="PEPTIDASE A1 DOMAIN-CONTAINING PROTEIN"/>
    <property type="match status" value="1"/>
</dbReference>
<dbReference type="Gene3D" id="2.40.70.10">
    <property type="entry name" value="Acid Proteases"/>
    <property type="match status" value="2"/>
</dbReference>
<keyword evidence="8" id="KW-1185">Reference proteome</keyword>
<feature type="compositionally biased region" description="Basic and acidic residues" evidence="3">
    <location>
        <begin position="675"/>
        <end position="691"/>
    </location>
</feature>
<organism evidence="7 8">
    <name type="scientific">Triangularia verruculosa</name>
    <dbReference type="NCBI Taxonomy" id="2587418"/>
    <lineage>
        <taxon>Eukaryota</taxon>
        <taxon>Fungi</taxon>
        <taxon>Dikarya</taxon>
        <taxon>Ascomycota</taxon>
        <taxon>Pezizomycotina</taxon>
        <taxon>Sordariomycetes</taxon>
        <taxon>Sordariomycetidae</taxon>
        <taxon>Sordariales</taxon>
        <taxon>Podosporaceae</taxon>
        <taxon>Triangularia</taxon>
    </lineage>
</organism>
<reference evidence="7" key="1">
    <citation type="journal article" date="2023" name="Mol. Phylogenet. Evol.">
        <title>Genome-scale phylogeny and comparative genomics of the fungal order Sordariales.</title>
        <authorList>
            <person name="Hensen N."/>
            <person name="Bonometti L."/>
            <person name="Westerberg I."/>
            <person name="Brannstrom I.O."/>
            <person name="Guillou S."/>
            <person name="Cros-Aarteil S."/>
            <person name="Calhoun S."/>
            <person name="Haridas S."/>
            <person name="Kuo A."/>
            <person name="Mondo S."/>
            <person name="Pangilinan J."/>
            <person name="Riley R."/>
            <person name="LaButti K."/>
            <person name="Andreopoulos B."/>
            <person name="Lipzen A."/>
            <person name="Chen C."/>
            <person name="Yan M."/>
            <person name="Daum C."/>
            <person name="Ng V."/>
            <person name="Clum A."/>
            <person name="Steindorff A."/>
            <person name="Ohm R.A."/>
            <person name="Martin F."/>
            <person name="Silar P."/>
            <person name="Natvig D.O."/>
            <person name="Lalanne C."/>
            <person name="Gautier V."/>
            <person name="Ament-Velasquez S.L."/>
            <person name="Kruys A."/>
            <person name="Hutchinson M.I."/>
            <person name="Powell A.J."/>
            <person name="Barry K."/>
            <person name="Miller A.N."/>
            <person name="Grigoriev I.V."/>
            <person name="Debuchy R."/>
            <person name="Gladieux P."/>
            <person name="Hiltunen Thoren M."/>
            <person name="Johannesson H."/>
        </authorList>
    </citation>
    <scope>NUCLEOTIDE SEQUENCE</scope>
    <source>
        <strain evidence="7">CBS 315.58</strain>
    </source>
</reference>
<comment type="similarity">
    <text evidence="1">Belongs to the peptidase A1 family.</text>
</comment>
<keyword evidence="4" id="KW-1133">Transmembrane helix</keyword>
<dbReference type="PANTHER" id="PTHR47966">
    <property type="entry name" value="BETA-SITE APP-CLEAVING ENZYME, ISOFORM A-RELATED"/>
    <property type="match status" value="1"/>
</dbReference>
<gene>
    <name evidence="7" type="ORF">QBC40DRAFT_196894</name>
</gene>
<dbReference type="PRINTS" id="PR00792">
    <property type="entry name" value="PEPSIN"/>
</dbReference>
<feature type="transmembrane region" description="Helical" evidence="4">
    <location>
        <begin position="545"/>
        <end position="571"/>
    </location>
</feature>
<feature type="region of interest" description="Disordered" evidence="3">
    <location>
        <begin position="622"/>
        <end position="691"/>
    </location>
</feature>
<evidence type="ECO:0000256" key="4">
    <source>
        <dbReference type="SAM" id="Phobius"/>
    </source>
</evidence>
<reference evidence="7" key="2">
    <citation type="submission" date="2023-05" db="EMBL/GenBank/DDBJ databases">
        <authorList>
            <consortium name="Lawrence Berkeley National Laboratory"/>
            <person name="Steindorff A."/>
            <person name="Hensen N."/>
            <person name="Bonometti L."/>
            <person name="Westerberg I."/>
            <person name="Brannstrom I.O."/>
            <person name="Guillou S."/>
            <person name="Cros-Aarteil S."/>
            <person name="Calhoun S."/>
            <person name="Haridas S."/>
            <person name="Kuo A."/>
            <person name="Mondo S."/>
            <person name="Pangilinan J."/>
            <person name="Riley R."/>
            <person name="Labutti K."/>
            <person name="Andreopoulos B."/>
            <person name="Lipzen A."/>
            <person name="Chen C."/>
            <person name="Yanf M."/>
            <person name="Daum C."/>
            <person name="Ng V."/>
            <person name="Clum A."/>
            <person name="Ohm R."/>
            <person name="Martin F."/>
            <person name="Silar P."/>
            <person name="Natvig D."/>
            <person name="Lalanne C."/>
            <person name="Gautier V."/>
            <person name="Ament-Velasquez S.L."/>
            <person name="Kruys A."/>
            <person name="Hutchinson M.I."/>
            <person name="Powell A.J."/>
            <person name="Barry K."/>
            <person name="Miller A.N."/>
            <person name="Grigoriev I.V."/>
            <person name="Debuchy R."/>
            <person name="Gladieux P."/>
            <person name="Thoren M.H."/>
            <person name="Johannesson H."/>
        </authorList>
    </citation>
    <scope>NUCLEOTIDE SEQUENCE</scope>
    <source>
        <strain evidence="7">CBS 315.58</strain>
    </source>
</reference>
<dbReference type="InterPro" id="IPR001461">
    <property type="entry name" value="Aspartic_peptidase_A1"/>
</dbReference>
<feature type="signal peptide" evidence="5">
    <location>
        <begin position="1"/>
        <end position="24"/>
    </location>
</feature>
<dbReference type="InterPro" id="IPR021109">
    <property type="entry name" value="Peptidase_aspartic_dom_sf"/>
</dbReference>
<feature type="region of interest" description="Disordered" evidence="3">
    <location>
        <begin position="503"/>
        <end position="540"/>
    </location>
</feature>
<evidence type="ECO:0000313" key="8">
    <source>
        <dbReference type="Proteomes" id="UP001303160"/>
    </source>
</evidence>
<dbReference type="PROSITE" id="PS51767">
    <property type="entry name" value="PEPTIDASE_A1"/>
    <property type="match status" value="1"/>
</dbReference>
<protein>
    <submittedName>
        <fullName evidence="7">Aspartic peptidase domain-containing protein</fullName>
    </submittedName>
</protein>
<dbReference type="EMBL" id="MU863900">
    <property type="protein sequence ID" value="KAK4202143.1"/>
    <property type="molecule type" value="Genomic_DNA"/>
</dbReference>
<dbReference type="Pfam" id="PF00026">
    <property type="entry name" value="Asp"/>
    <property type="match status" value="1"/>
</dbReference>
<keyword evidence="5" id="KW-0732">Signal</keyword>
<dbReference type="GO" id="GO:0004190">
    <property type="term" value="F:aspartic-type endopeptidase activity"/>
    <property type="evidence" value="ECO:0007669"/>
    <property type="project" value="InterPro"/>
</dbReference>
<evidence type="ECO:0000256" key="5">
    <source>
        <dbReference type="SAM" id="SignalP"/>
    </source>
</evidence>
<feature type="compositionally biased region" description="Basic and acidic residues" evidence="3">
    <location>
        <begin position="529"/>
        <end position="540"/>
    </location>
</feature>
<keyword evidence="4" id="KW-0812">Transmembrane</keyword>
<feature type="disulfide bond" evidence="2">
    <location>
        <begin position="354"/>
        <end position="413"/>
    </location>
</feature>
<keyword evidence="4" id="KW-0472">Membrane</keyword>
<evidence type="ECO:0000259" key="6">
    <source>
        <dbReference type="PROSITE" id="PS51767"/>
    </source>
</evidence>
<sequence length="691" mass="73374">MAPAYTRLSTFAISLLAASATTVAHVLLPFSQHRQRGDDGHQISARSNGATQLSLTSDSYAYVVDAEVGTPAQKVKLLVSPSSGDSWVINSEATQCVGSSQYRYCSDYNERYPYDPTAWGDPIGTPCTNGRVVIQSGDCPWGSFNASLSSTYLRANHRYSSFYPNAVDGESVSGTNMTDHLKIGDLTVEDYPMGLVTSATRYIGVLGLGFNDSASYYSSDSTGRYTNFIDRLVQQGKSKSQAYSMWLDDAEGSSGGLLFGAVDKSRYTGDLVRMSGRNTYISGSSRMFGTVINNISGTKSGKALAAIRTHDFPLDASISPSQVYSYLPSSIADQIAEAAGATWNTTLGGFVVSCDAGEADAVRYEFQLGGSGGPVLHVETSDLIVPSSIAVERTSSSSRLANPKIQMQASNLCYFGIQKRSTGYSSSYSDGYANIGSSLLRRSYLVFDLSNHEIAIAQAKFPSGGNKPSPDIVAFGRLGARVPGAKFFHVDCTSSFGCSGDSSGGDEDGFNNDGSDGRPGSGSNNNDHWSNRQTEREEASERQHWQAVAIGLGVGGGVLFAVALVAAIVVCRRIKRDEKSLDEGGEGSDVNSPNVPVGVAQAASINRRSSPPVVPMPVIEEKQETTESTQLPPATQLPALSVSLPPPETQTSDRNSVVSALSAEPVTVQTQAPTDESRSPDKGKGREIPEK</sequence>